<proteinExistence type="predicted"/>
<name>A0A1A2SKH7_MYCNT</name>
<evidence type="ECO:0000313" key="1">
    <source>
        <dbReference type="EMBL" id="OBH64738.1"/>
    </source>
</evidence>
<dbReference type="AlphaFoldDB" id="A0A1A2SKH7"/>
<gene>
    <name evidence="1" type="ORF">A5683_13275</name>
</gene>
<dbReference type="Proteomes" id="UP000092389">
    <property type="component" value="Unassembled WGS sequence"/>
</dbReference>
<evidence type="ECO:0000313" key="2">
    <source>
        <dbReference type="Proteomes" id="UP000092389"/>
    </source>
</evidence>
<accession>A0A1A2SKH7</accession>
<reference evidence="1 2" key="1">
    <citation type="submission" date="2016-06" db="EMBL/GenBank/DDBJ databases">
        <authorList>
            <person name="Kjaerup R.B."/>
            <person name="Dalgaard T.S."/>
            <person name="Juul-Madsen H.R."/>
        </authorList>
    </citation>
    <scope>NUCLEOTIDE SEQUENCE [LARGE SCALE GENOMIC DNA]</scope>
    <source>
        <strain evidence="1 2">E152</strain>
    </source>
</reference>
<dbReference type="RefSeq" id="WP_067914865.1">
    <property type="nucleotide sequence ID" value="NZ_LZJP01000008.1"/>
</dbReference>
<sequence>MSTTEPQPLSRRAGGRFGAVSAAAATAVVALACVAHHAEPTAAVALMSDDAIAVAQGVSVTPAPGWTLGNRGPNWVALNNADTSAQLRITVKPAGGADAAGLLQADIDQYTGGASAVLTDVNRLNPPETRPLTGANFQQAASIDYTATVVNPQGSIPVIGRFTELLNTSNGRSAFIDFRQDSSATTQAAADGGVMINSME</sequence>
<comment type="caution">
    <text evidence="1">The sequence shown here is derived from an EMBL/GenBank/DDBJ whole genome shotgun (WGS) entry which is preliminary data.</text>
</comment>
<organism evidence="1 2">
    <name type="scientific">Mycobacterium mantenii</name>
    <dbReference type="NCBI Taxonomy" id="560555"/>
    <lineage>
        <taxon>Bacteria</taxon>
        <taxon>Bacillati</taxon>
        <taxon>Actinomycetota</taxon>
        <taxon>Actinomycetes</taxon>
        <taxon>Mycobacteriales</taxon>
        <taxon>Mycobacteriaceae</taxon>
        <taxon>Mycobacterium</taxon>
        <taxon>Mycobacterium avium complex (MAC)</taxon>
    </lineage>
</organism>
<dbReference type="EMBL" id="LZJU01000224">
    <property type="protein sequence ID" value="OBH64738.1"/>
    <property type="molecule type" value="Genomic_DNA"/>
</dbReference>
<protein>
    <submittedName>
        <fullName evidence="1">Uncharacterized protein</fullName>
    </submittedName>
</protein>